<gene>
    <name evidence="5" type="ORF">C6P45_001743</name>
</gene>
<dbReference type="SUPFAM" id="SSF50978">
    <property type="entry name" value="WD40 repeat-like"/>
    <property type="match status" value="1"/>
</dbReference>
<feature type="region of interest" description="Disordered" evidence="4">
    <location>
        <begin position="19"/>
        <end position="72"/>
    </location>
</feature>
<evidence type="ECO:0000256" key="1">
    <source>
        <dbReference type="ARBA" id="ARBA00022574"/>
    </source>
</evidence>
<dbReference type="PANTHER" id="PTHR14221:SF0">
    <property type="entry name" value="WD REPEAT-CONTAINING PROTEIN 44"/>
    <property type="match status" value="1"/>
</dbReference>
<evidence type="ECO:0008006" key="7">
    <source>
        <dbReference type="Google" id="ProtNLM"/>
    </source>
</evidence>
<feature type="repeat" description="WD" evidence="3">
    <location>
        <begin position="364"/>
        <end position="406"/>
    </location>
</feature>
<dbReference type="Pfam" id="PF00400">
    <property type="entry name" value="WD40"/>
    <property type="match status" value="3"/>
</dbReference>
<feature type="compositionally biased region" description="Polar residues" evidence="4">
    <location>
        <begin position="40"/>
        <end position="53"/>
    </location>
</feature>
<feature type="repeat" description="WD" evidence="3">
    <location>
        <begin position="324"/>
        <end position="364"/>
    </location>
</feature>
<keyword evidence="1 3" id="KW-0853">WD repeat</keyword>
<protein>
    <recommendedName>
        <fullName evidence="7">WD repeat-containing protein 44</fullName>
    </recommendedName>
</protein>
<dbReference type="OrthoDB" id="1932312at2759"/>
<keyword evidence="2" id="KW-0677">Repeat</keyword>
<evidence type="ECO:0000256" key="2">
    <source>
        <dbReference type="ARBA" id="ARBA00022737"/>
    </source>
</evidence>
<comment type="caution">
    <text evidence="5">The sequence shown here is derived from an EMBL/GenBank/DDBJ whole genome shotgun (WGS) entry which is preliminary data.</text>
</comment>
<dbReference type="InterPro" id="IPR001680">
    <property type="entry name" value="WD40_rpt"/>
</dbReference>
<reference evidence="5 6" key="1">
    <citation type="submission" date="2020-11" db="EMBL/GenBank/DDBJ databases">
        <title>Kefir isolates.</title>
        <authorList>
            <person name="Marcisauskas S."/>
            <person name="Kim Y."/>
            <person name="Blasche S."/>
        </authorList>
    </citation>
    <scope>NUCLEOTIDE SEQUENCE [LARGE SCALE GENOMIC DNA]</scope>
    <source>
        <strain evidence="5 6">OG2</strain>
    </source>
</reference>
<dbReference type="AlphaFoldDB" id="A0A9P6VZS2"/>
<accession>A0A9P6VZS2</accession>
<feature type="region of interest" description="Disordered" evidence="4">
    <location>
        <begin position="782"/>
        <end position="811"/>
    </location>
</feature>
<feature type="region of interest" description="Disordered" evidence="4">
    <location>
        <begin position="555"/>
        <end position="623"/>
    </location>
</feature>
<dbReference type="InterPro" id="IPR036322">
    <property type="entry name" value="WD40_repeat_dom_sf"/>
</dbReference>
<sequence length="931" mass="104332">MLQDSNNFPVAKVSSIPDILFNGSKIKRNGSKNKKEKDGSNSQKNSSDISRISNEFHVGDSKDDNDESLNSTVDYSADFEPLKFKMNRTPEPPSNTTDTPQEYLDSLEQIRQQIQKVTNSTVTTQRPINANMIPWSFGDIDKEQFEEYLEKPHYIRCLPRKADLKIFNRLFLAQELKDTSNEPELSYDTARTNTSNKTRSRGRGSVSSNASNSDSLKKAIWKTQFSLDGKYMAIGSKDGTVKVLKVISSPVERWEMDNVDESKKISRAKKMLRMKQLAASSTFSKLNSGEVQTDIAELQNNLQEDNESTNLFAPVFHPTPFKIFKEHTFDVLDLDWSKNNFLLTASMDKTVKLWHLDRRESLRTFHHPDFVTGVKFHPTDDRFFVTGCLDHKCRLWSIIDNEVSYEYDCQDLITSIEIFKDDGKYTIIGTFNGFIHILLTKGLKLVLSFHVSDKEIKWTDSDFVEATKHTNGPRITGIQIISGSNEPLILLVTSNDSRIRVFDIEKRKIVKFLKGFQSGSSQHQAFYLEKEGEPTVLCSSDDHWLYGWNLRTGGDENATNKERSHSVSTIETGHDSLQDLSSTSSIGSLDDNDDFRDHDENGKLVVPQSGTGPPTLNKKKGRRRSRIFHSLRNIAHSHHRRCHSIVKNSRYCCFHAHHFPVTTSLVAPVETSKVLSLSNDFICELTLDTIRDNRSSYSNSFFESSAGATSDVVNAIGTILITTDNQGTIRVFRTDISTKIRNKVMNDLKIYENGNSTNTGGTEIHNSINCFAHNRIDSSATIKNDSSNGVSIPPGVPEIKDTTPRSSSELLPTGECDILRTPNGHVINNVRPTGGPHLIYNNSKNNISGSSIGKIIATSSARRHAKSTSSNNSTGNESGSARNIVANLSALSLRCNVCNGTNFTQYSNNMGLQRDNNYSCVDCGTTLNNFR</sequence>
<dbReference type="PROSITE" id="PS50082">
    <property type="entry name" value="WD_REPEATS_2"/>
    <property type="match status" value="2"/>
</dbReference>
<evidence type="ECO:0000313" key="5">
    <source>
        <dbReference type="EMBL" id="KAG0659834.1"/>
    </source>
</evidence>
<dbReference type="Gene3D" id="2.130.10.10">
    <property type="entry name" value="YVTN repeat-like/Quinoprotein amine dehydrogenase"/>
    <property type="match status" value="1"/>
</dbReference>
<organism evidence="5 6">
    <name type="scientific">Maudiozyma exigua</name>
    <name type="common">Yeast</name>
    <name type="synonym">Kazachstania exigua</name>
    <dbReference type="NCBI Taxonomy" id="34358"/>
    <lineage>
        <taxon>Eukaryota</taxon>
        <taxon>Fungi</taxon>
        <taxon>Dikarya</taxon>
        <taxon>Ascomycota</taxon>
        <taxon>Saccharomycotina</taxon>
        <taxon>Saccharomycetes</taxon>
        <taxon>Saccharomycetales</taxon>
        <taxon>Saccharomycetaceae</taxon>
        <taxon>Maudiozyma</taxon>
    </lineage>
</organism>
<name>A0A9P6VZS2_MAUEX</name>
<proteinExistence type="predicted"/>
<dbReference type="SMART" id="SM00320">
    <property type="entry name" value="WD40"/>
    <property type="match status" value="5"/>
</dbReference>
<evidence type="ECO:0000256" key="4">
    <source>
        <dbReference type="SAM" id="MobiDB-lite"/>
    </source>
</evidence>
<feature type="compositionally biased region" description="Polar residues" evidence="4">
    <location>
        <begin position="578"/>
        <end position="587"/>
    </location>
</feature>
<evidence type="ECO:0000256" key="3">
    <source>
        <dbReference type="PROSITE-ProRule" id="PRU00221"/>
    </source>
</evidence>
<feature type="region of interest" description="Disordered" evidence="4">
    <location>
        <begin position="182"/>
        <end position="212"/>
    </location>
</feature>
<feature type="compositionally biased region" description="Low complexity" evidence="4">
    <location>
        <begin position="867"/>
        <end position="880"/>
    </location>
</feature>
<keyword evidence="6" id="KW-1185">Reference proteome</keyword>
<dbReference type="EMBL" id="PUHR01000186">
    <property type="protein sequence ID" value="KAG0659834.1"/>
    <property type="molecule type" value="Genomic_DNA"/>
</dbReference>
<feature type="region of interest" description="Disordered" evidence="4">
    <location>
        <begin position="860"/>
        <end position="880"/>
    </location>
</feature>
<evidence type="ECO:0000313" key="6">
    <source>
        <dbReference type="Proteomes" id="UP000750334"/>
    </source>
</evidence>
<dbReference type="InterPro" id="IPR015943">
    <property type="entry name" value="WD40/YVTN_repeat-like_dom_sf"/>
</dbReference>
<dbReference type="InterPro" id="IPR040324">
    <property type="entry name" value="WDR44/Dgr2"/>
</dbReference>
<dbReference type="Proteomes" id="UP000750334">
    <property type="component" value="Unassembled WGS sequence"/>
</dbReference>
<feature type="compositionally biased region" description="Low complexity" evidence="4">
    <location>
        <begin position="203"/>
        <end position="212"/>
    </location>
</feature>
<dbReference type="PANTHER" id="PTHR14221">
    <property type="entry name" value="WD REPEAT DOMAIN 44"/>
    <property type="match status" value="1"/>
</dbReference>
<dbReference type="PROSITE" id="PS50294">
    <property type="entry name" value="WD_REPEATS_REGION"/>
    <property type="match status" value="1"/>
</dbReference>